<dbReference type="PATRIC" id="fig|1173022.3.peg.4080"/>
<dbReference type="UniPathway" id="UPA00148"/>
<accession>K9W2N2</accession>
<dbReference type="HOGENOM" id="CLU_068627_0_1_3"/>
<reference evidence="4 5" key="1">
    <citation type="submission" date="2012-06" db="EMBL/GenBank/DDBJ databases">
        <title>Finished chromosome of genome of Crinalium epipsammum PCC 9333.</title>
        <authorList>
            <consortium name="US DOE Joint Genome Institute"/>
            <person name="Gugger M."/>
            <person name="Coursin T."/>
            <person name="Rippka R."/>
            <person name="Tandeau De Marsac N."/>
            <person name="Huntemann M."/>
            <person name="Wei C.-L."/>
            <person name="Han J."/>
            <person name="Detter J.C."/>
            <person name="Han C."/>
            <person name="Tapia R."/>
            <person name="Davenport K."/>
            <person name="Daligault H."/>
            <person name="Erkkila T."/>
            <person name="Gu W."/>
            <person name="Munk A.C.C."/>
            <person name="Teshima H."/>
            <person name="Xu Y."/>
            <person name="Chain P."/>
            <person name="Chen A."/>
            <person name="Krypides N."/>
            <person name="Mavromatis K."/>
            <person name="Markowitz V."/>
            <person name="Szeto E."/>
            <person name="Ivanova N."/>
            <person name="Mikhailova N."/>
            <person name="Ovchinnikova G."/>
            <person name="Pagani I."/>
            <person name="Pati A."/>
            <person name="Goodwin L."/>
            <person name="Peters L."/>
            <person name="Pitluck S."/>
            <person name="Woyke T."/>
            <person name="Kerfeld C."/>
        </authorList>
    </citation>
    <scope>NUCLEOTIDE SEQUENCE [LARGE SCALE GENOMIC DNA]</scope>
    <source>
        <strain evidence="4 5">PCC 9333</strain>
    </source>
</reference>
<sequence>MTLKNAGDSPNPLLLAPSGRLRQRSRFANGVAPPTGTLRERIWLIGGTKESREIAIALSQTNLPCTITVTTEPARSLYPSASNLRVLVTRLDINQLEKFLTDEKIGAILDASHPYAVEISTGAIASANQLQIPYLRYERLSVDTAKNSSQIIQLDSFNTLINKDYLQGQRALLILGYRPLPLFHNWQDKATLFARILPSVTAMEAAIAAGFTPDRIIALRPPVSANLEKALWEQWQISLVVTKASGTPGGEDIKRTIAAELGIPLIVINRPKVDYPQQTSDLSAALEFCHQYLNN</sequence>
<comment type="pathway">
    <text evidence="1">Cofactor biosynthesis; adenosylcobalamin biosynthesis.</text>
</comment>
<evidence type="ECO:0000313" key="5">
    <source>
        <dbReference type="Proteomes" id="UP000010472"/>
    </source>
</evidence>
<dbReference type="NCBIfam" id="NF005970">
    <property type="entry name" value="PRK08057.1-4"/>
    <property type="match status" value="1"/>
</dbReference>
<evidence type="ECO:0000256" key="1">
    <source>
        <dbReference type="ARBA" id="ARBA00004953"/>
    </source>
</evidence>
<dbReference type="PANTHER" id="PTHR36925:SF1">
    <property type="entry name" value="COBALT-PRECORRIN-6A REDUCTASE"/>
    <property type="match status" value="1"/>
</dbReference>
<dbReference type="AlphaFoldDB" id="K9W2N2"/>
<dbReference type="InterPro" id="IPR003723">
    <property type="entry name" value="Precorrin-6x_reduct"/>
</dbReference>
<dbReference type="PANTHER" id="PTHR36925">
    <property type="entry name" value="COBALT-PRECORRIN-6A REDUCTASE"/>
    <property type="match status" value="1"/>
</dbReference>
<dbReference type="PROSITE" id="PS51014">
    <property type="entry name" value="COBK_CBIJ"/>
    <property type="match status" value="1"/>
</dbReference>
<dbReference type="Proteomes" id="UP000010472">
    <property type="component" value="Chromosome"/>
</dbReference>
<organism evidence="4 5">
    <name type="scientific">Crinalium epipsammum PCC 9333</name>
    <dbReference type="NCBI Taxonomy" id="1173022"/>
    <lineage>
        <taxon>Bacteria</taxon>
        <taxon>Bacillati</taxon>
        <taxon>Cyanobacteriota</taxon>
        <taxon>Cyanophyceae</taxon>
        <taxon>Gomontiellales</taxon>
        <taxon>Gomontiellaceae</taxon>
        <taxon>Crinalium</taxon>
    </lineage>
</organism>
<evidence type="ECO:0000256" key="2">
    <source>
        <dbReference type="ARBA" id="ARBA00022573"/>
    </source>
</evidence>
<gene>
    <name evidence="4" type="ORF">Cri9333_3793</name>
</gene>
<dbReference type="GO" id="GO:0009236">
    <property type="term" value="P:cobalamin biosynthetic process"/>
    <property type="evidence" value="ECO:0007669"/>
    <property type="project" value="UniProtKB-UniPathway"/>
</dbReference>
<dbReference type="GO" id="GO:0016994">
    <property type="term" value="F:precorrin-6A reductase activity"/>
    <property type="evidence" value="ECO:0007669"/>
    <property type="project" value="InterPro"/>
</dbReference>
<keyword evidence="5" id="KW-1185">Reference proteome</keyword>
<evidence type="ECO:0000256" key="3">
    <source>
        <dbReference type="ARBA" id="ARBA00023002"/>
    </source>
</evidence>
<dbReference type="STRING" id="1173022.Cri9333_3793"/>
<keyword evidence="2" id="KW-0169">Cobalamin biosynthesis</keyword>
<dbReference type="RefSeq" id="WP_015204703.1">
    <property type="nucleotide sequence ID" value="NC_019753.1"/>
</dbReference>
<name>K9W2N2_9CYAN</name>
<dbReference type="KEGG" id="cep:Cri9333_3793"/>
<dbReference type="eggNOG" id="COG2099">
    <property type="taxonomic scope" value="Bacteria"/>
</dbReference>
<dbReference type="OrthoDB" id="9780707at2"/>
<dbReference type="EMBL" id="CP003620">
    <property type="protein sequence ID" value="AFZ14603.1"/>
    <property type="molecule type" value="Genomic_DNA"/>
</dbReference>
<dbReference type="Pfam" id="PF02571">
    <property type="entry name" value="CbiJ"/>
    <property type="match status" value="1"/>
</dbReference>
<proteinExistence type="predicted"/>
<evidence type="ECO:0000313" key="4">
    <source>
        <dbReference type="EMBL" id="AFZ14603.1"/>
    </source>
</evidence>
<dbReference type="NCBIfam" id="TIGR00715">
    <property type="entry name" value="precor6x_red"/>
    <property type="match status" value="1"/>
</dbReference>
<keyword evidence="3" id="KW-0560">Oxidoreductase</keyword>
<protein>
    <submittedName>
        <fullName evidence="4">Precorrin-6x reductase</fullName>
    </submittedName>
</protein>